<dbReference type="EMBL" id="JAANGI010000001">
    <property type="protein sequence ID" value="MBT8590506.1"/>
    <property type="molecule type" value="Genomic_DNA"/>
</dbReference>
<organism evidence="1 5">
    <name type="scientific">Polynucleobacter paneuropaeus</name>
    <dbReference type="NCBI Taxonomy" id="2527775"/>
    <lineage>
        <taxon>Bacteria</taxon>
        <taxon>Pseudomonadati</taxon>
        <taxon>Pseudomonadota</taxon>
        <taxon>Betaproteobacteria</taxon>
        <taxon>Burkholderiales</taxon>
        <taxon>Burkholderiaceae</taxon>
        <taxon>Polynucleobacter</taxon>
    </lineage>
</organism>
<evidence type="ECO:0000313" key="2">
    <source>
        <dbReference type="EMBL" id="MBT8550852.1"/>
    </source>
</evidence>
<protein>
    <submittedName>
        <fullName evidence="1">Uncharacterized protein</fullName>
    </submittedName>
</protein>
<accession>A0A2Z4JSA1</accession>
<evidence type="ECO:0000313" key="4">
    <source>
        <dbReference type="EMBL" id="RAZ42290.1"/>
    </source>
</evidence>
<dbReference type="EMBL" id="JAANEY010000001">
    <property type="protein sequence ID" value="MBT8550852.1"/>
    <property type="molecule type" value="Genomic_DNA"/>
</dbReference>
<dbReference type="EMBL" id="QMCH01000003">
    <property type="protein sequence ID" value="RAZ42290.1"/>
    <property type="molecule type" value="Genomic_DNA"/>
</dbReference>
<evidence type="ECO:0000313" key="3">
    <source>
        <dbReference type="EMBL" id="MBT8590506.1"/>
    </source>
</evidence>
<dbReference type="Pfam" id="PF13997">
    <property type="entry name" value="YqjK"/>
    <property type="match status" value="1"/>
</dbReference>
<evidence type="ECO:0000313" key="1">
    <source>
        <dbReference type="EMBL" id="AWW49734.1"/>
    </source>
</evidence>
<dbReference type="Proteomes" id="UP000762271">
    <property type="component" value="Unassembled WGS sequence"/>
</dbReference>
<name>A0A2Z4JSA1_9BURK</name>
<evidence type="ECO:0000313" key="6">
    <source>
        <dbReference type="Proteomes" id="UP000251072"/>
    </source>
</evidence>
<reference evidence="2" key="4">
    <citation type="journal article" date="2021" name="Genome Biol. Evol.">
        <title>Continental-Scale Gene Flow Prevents Allopatric Divergence of Pelagic Freshwater Bacteria.</title>
        <authorList>
            <person name="Hoetzinger M."/>
            <person name="Pitt A."/>
            <person name="Huemer A."/>
            <person name="Hahn M.W."/>
        </authorList>
    </citation>
    <scope>NUCLEOTIDE SEQUENCE</scope>
    <source>
        <strain evidence="3">AP-YLGG-20-G6</strain>
        <strain evidence="2">SM1-W8</strain>
    </source>
</reference>
<gene>
    <name evidence="4" type="ORF">DP176_07005</name>
    <name evidence="3" type="ORF">G6693_01010</name>
    <name evidence="2" type="ORF">G6731_02610</name>
    <name evidence="1" type="ORF">Pas1_04650</name>
</gene>
<dbReference type="OrthoDB" id="9134902at2"/>
<dbReference type="EMBL" id="CP030085">
    <property type="protein sequence ID" value="AWW49734.1"/>
    <property type="molecule type" value="Genomic_DNA"/>
</dbReference>
<dbReference type="RefSeq" id="WP_112204108.1">
    <property type="nucleotide sequence ID" value="NZ_CBCSBS010000001.1"/>
</dbReference>
<reference evidence="1" key="3">
    <citation type="journal article" date="2019" name="Int. J. Syst. Evol. Microbiol.">
        <title>Polynucleobacter paneuropaeus sp. nov., characterized by six strains isolated from freshwater lakes located along a 3000 km north-south cross-section across Europe.</title>
        <authorList>
            <person name="Hoetzinger M."/>
            <person name="Schmidt J."/>
            <person name="Pitt A."/>
            <person name="Koll U."/>
            <person name="Lang E."/>
            <person name="Hahn M.W."/>
        </authorList>
    </citation>
    <scope>NUCLEOTIDE SEQUENCE</scope>
    <source>
        <strain evidence="1">MG-25-Pas1-D2</strain>
    </source>
</reference>
<reference evidence="4 6" key="2">
    <citation type="submission" date="2018-06" db="EMBL/GenBank/DDBJ databases">
        <title>Genome of strain Polynucleobacter sp. FUKU-NW-11.</title>
        <authorList>
            <person name="Hahn M.W."/>
        </authorList>
    </citation>
    <scope>NUCLEOTIDE SEQUENCE [LARGE SCALE GENOMIC DNA]</scope>
    <source>
        <strain evidence="4">FUKU-NW-11</strain>
        <strain evidence="6">FUKU-NW11</strain>
    </source>
</reference>
<keyword evidence="6" id="KW-1185">Reference proteome</keyword>
<dbReference type="Proteomes" id="UP000251072">
    <property type="component" value="Unassembled WGS sequence"/>
</dbReference>
<dbReference type="AlphaFoldDB" id="A0A2Z4JSA1"/>
<dbReference type="Proteomes" id="UP000248592">
    <property type="component" value="Chromosome"/>
</dbReference>
<evidence type="ECO:0000313" key="5">
    <source>
        <dbReference type="Proteomes" id="UP000248592"/>
    </source>
</evidence>
<reference evidence="5" key="1">
    <citation type="submission" date="2018-06" db="EMBL/GenBank/DDBJ databases">
        <title>Description of a new Polynucleobacter species.</title>
        <authorList>
            <person name="Hahn M.W."/>
        </authorList>
    </citation>
    <scope>NUCLEOTIDE SEQUENCE [LARGE SCALE GENOMIC DNA]</scope>
    <source>
        <strain evidence="5">MG-25-Pas1-D2</strain>
    </source>
</reference>
<dbReference type="Proteomes" id="UP000783102">
    <property type="component" value="Unassembled WGS sequence"/>
</dbReference>
<sequence>MSQSLETLLERQRVLQAQAAKERRGFSSHFAALKKPFSWADKGLEAVQFLKSSPILWTSAFAVLAHFKPKLASKVLALGWGAMKLVKTAKSIL</sequence>
<proteinExistence type="predicted"/>
<dbReference type="InterPro" id="IPR025612">
    <property type="entry name" value="YqjK"/>
</dbReference>